<name>H3A4U1_LATCH</name>
<dbReference type="InterPro" id="IPR000483">
    <property type="entry name" value="Cys-rich_flank_reg_C"/>
</dbReference>
<feature type="transmembrane region" description="Helical" evidence="13">
    <location>
        <begin position="285"/>
        <end position="316"/>
    </location>
</feature>
<dbReference type="InterPro" id="IPR000372">
    <property type="entry name" value="LRRNT"/>
</dbReference>
<dbReference type="AlphaFoldDB" id="H3A4U1"/>
<evidence type="ECO:0000256" key="6">
    <source>
        <dbReference type="ARBA" id="ARBA00022729"/>
    </source>
</evidence>
<comment type="subcellular location">
    <subcellularLocation>
        <location evidence="1">Cell membrane</location>
        <topology evidence="1">Single-pass membrane protein</topology>
    </subcellularLocation>
</comment>
<dbReference type="eggNOG" id="KOG0619">
    <property type="taxonomic scope" value="Eukaryota"/>
</dbReference>
<dbReference type="SMART" id="SM00082">
    <property type="entry name" value="LRRCT"/>
    <property type="match status" value="1"/>
</dbReference>
<dbReference type="InParanoid" id="H3A4U1"/>
<dbReference type="FunCoup" id="H3A4U1">
    <property type="interactions" value="1"/>
</dbReference>
<reference evidence="17" key="2">
    <citation type="submission" date="2025-08" db="UniProtKB">
        <authorList>
            <consortium name="Ensembl"/>
        </authorList>
    </citation>
    <scope>IDENTIFICATION</scope>
</reference>
<evidence type="ECO:0000313" key="18">
    <source>
        <dbReference type="Proteomes" id="UP000008672"/>
    </source>
</evidence>
<keyword evidence="18" id="KW-1185">Reference proteome</keyword>
<dbReference type="InterPro" id="IPR032675">
    <property type="entry name" value="LRR_dom_sf"/>
</dbReference>
<dbReference type="Pfam" id="PF13855">
    <property type="entry name" value="LRR_8"/>
    <property type="match status" value="1"/>
</dbReference>
<keyword evidence="7" id="KW-0677">Repeat</keyword>
<keyword evidence="11" id="KW-1015">Disulfide bond</keyword>
<dbReference type="Bgee" id="ENSLACG00000004149">
    <property type="expression patterns" value="Expressed in mesonephros and 2 other cell types or tissues"/>
</dbReference>
<dbReference type="InterPro" id="IPR001611">
    <property type="entry name" value="Leu-rich_rpt"/>
</dbReference>
<feature type="signal peptide" evidence="14">
    <location>
        <begin position="1"/>
        <end position="20"/>
    </location>
</feature>
<feature type="domain" description="LRRNT" evidence="15">
    <location>
        <begin position="20"/>
        <end position="54"/>
    </location>
</feature>
<dbReference type="PROSITE" id="PS51450">
    <property type="entry name" value="LRR"/>
    <property type="match status" value="3"/>
</dbReference>
<keyword evidence="9" id="KW-0406">Ion transport</keyword>
<reference evidence="17" key="3">
    <citation type="submission" date="2025-09" db="UniProtKB">
        <authorList>
            <consortium name="Ensembl"/>
        </authorList>
    </citation>
    <scope>IDENTIFICATION</scope>
</reference>
<evidence type="ECO:0000256" key="1">
    <source>
        <dbReference type="ARBA" id="ARBA00004162"/>
    </source>
</evidence>
<reference evidence="18" key="1">
    <citation type="submission" date="2011-08" db="EMBL/GenBank/DDBJ databases">
        <title>The draft genome of Latimeria chalumnae.</title>
        <authorList>
            <person name="Di Palma F."/>
            <person name="Alfoldi J."/>
            <person name="Johnson J."/>
            <person name="Berlin A."/>
            <person name="Gnerre S."/>
            <person name="Jaffe D."/>
            <person name="MacCallum I."/>
            <person name="Young S."/>
            <person name="Walker B.J."/>
            <person name="Lander E."/>
            <person name="Lindblad-Toh K."/>
        </authorList>
    </citation>
    <scope>NUCLEOTIDE SEQUENCE [LARGE SCALE GENOMIC DNA]</scope>
    <source>
        <strain evidence="18">Wild caught</strain>
    </source>
</reference>
<keyword evidence="8 13" id="KW-1133">Transmembrane helix</keyword>
<evidence type="ECO:0000256" key="2">
    <source>
        <dbReference type="ARBA" id="ARBA00022448"/>
    </source>
</evidence>
<proteinExistence type="predicted"/>
<dbReference type="OMA" id="ITAKYHR"/>
<dbReference type="GO" id="GO:0005886">
    <property type="term" value="C:plasma membrane"/>
    <property type="evidence" value="ECO:0007669"/>
    <property type="project" value="UniProtKB-SubCell"/>
</dbReference>
<evidence type="ECO:0000256" key="4">
    <source>
        <dbReference type="ARBA" id="ARBA00022614"/>
    </source>
</evidence>
<keyword evidence="6 14" id="KW-0732">Signal</keyword>
<evidence type="ECO:0000256" key="13">
    <source>
        <dbReference type="SAM" id="Phobius"/>
    </source>
</evidence>
<dbReference type="SMART" id="SM00369">
    <property type="entry name" value="LRR_TYP"/>
    <property type="match status" value="4"/>
</dbReference>
<dbReference type="Gene3D" id="3.80.10.10">
    <property type="entry name" value="Ribonuclease Inhibitor"/>
    <property type="match status" value="1"/>
</dbReference>
<dbReference type="GO" id="GO:0071805">
    <property type="term" value="P:potassium ion transmembrane transport"/>
    <property type="evidence" value="ECO:0007669"/>
    <property type="project" value="UniProtKB-ARBA"/>
</dbReference>
<dbReference type="PANTHER" id="PTHR24369">
    <property type="entry name" value="ANTIGEN BSP, PUTATIVE-RELATED"/>
    <property type="match status" value="1"/>
</dbReference>
<gene>
    <name evidence="17" type="primary">LRTM1</name>
</gene>
<feature type="chain" id="PRO_5003579963" evidence="14">
    <location>
        <begin position="21"/>
        <end position="350"/>
    </location>
</feature>
<evidence type="ECO:0000256" key="3">
    <source>
        <dbReference type="ARBA" id="ARBA00022475"/>
    </source>
</evidence>
<dbReference type="GeneTree" id="ENSGT00940000158933"/>
<keyword evidence="5 13" id="KW-0812">Transmembrane</keyword>
<dbReference type="InterPro" id="IPR003591">
    <property type="entry name" value="Leu-rich_rpt_typical-subtyp"/>
</dbReference>
<dbReference type="PRINTS" id="PR00019">
    <property type="entry name" value="LEURICHRPT"/>
</dbReference>
<dbReference type="FunFam" id="3.80.10.10:FF:000015">
    <property type="entry name" value="Leucine rich repeat containing 38"/>
    <property type="match status" value="1"/>
</dbReference>
<sequence length="350" mass="39402">STGEIIWALISILLLFTVSGCPQECRCNTALKTVDCRAQELKEIPTKLPYETELLYLQDNKIQVISHTPFITTPWLKILDLSNNSITSVSSKTFHGLHHLQVLNLTNNFIQHIENKVFNQLQNLHKLDLSFNRLLSLPESLGDNIKNLTLVAVHHNLLQRIQRVLLDSLSNLEVFLFKDNPWHCNCEVIGFRLWLESFLYRGGTIDEIVCFSPEDLKGKDLFKVPYEKYRTCSAISSSFLLANIKHFSSDPKGINKHLHHDEHGDGSHSDCETKPKPRPVSLRHAIATVVITGVVCGIVCLMMLAAAIYGCAYAAIMAKYHKELKKVEHLAPAIEQGSAEEKEPLDSSLA</sequence>
<protein>
    <submittedName>
        <fullName evidence="17">Leucine rich repeats and transmembrane domains 1</fullName>
    </submittedName>
</protein>
<dbReference type="InterPro" id="IPR050541">
    <property type="entry name" value="LRR_TM_domain-containing"/>
</dbReference>
<evidence type="ECO:0000256" key="5">
    <source>
        <dbReference type="ARBA" id="ARBA00022692"/>
    </source>
</evidence>
<dbReference type="HOGENOM" id="CLU_038584_0_0_1"/>
<evidence type="ECO:0000256" key="12">
    <source>
        <dbReference type="ARBA" id="ARBA00023303"/>
    </source>
</evidence>
<dbReference type="EMBL" id="AFYH01044101">
    <property type="status" value="NOT_ANNOTATED_CDS"/>
    <property type="molecule type" value="Genomic_DNA"/>
</dbReference>
<dbReference type="Ensembl" id="ENSLACT00000004701.1">
    <property type="protein sequence ID" value="ENSLACP00000004662.1"/>
    <property type="gene ID" value="ENSLACG00000004149.1"/>
</dbReference>
<accession>H3A4U1</accession>
<evidence type="ECO:0000256" key="9">
    <source>
        <dbReference type="ARBA" id="ARBA00023065"/>
    </source>
</evidence>
<dbReference type="Proteomes" id="UP000008672">
    <property type="component" value="Unassembled WGS sequence"/>
</dbReference>
<evidence type="ECO:0000256" key="14">
    <source>
        <dbReference type="SAM" id="SignalP"/>
    </source>
</evidence>
<feature type="domain" description="LRRCT" evidence="16">
    <location>
        <begin position="180"/>
        <end position="233"/>
    </location>
</feature>
<evidence type="ECO:0000256" key="8">
    <source>
        <dbReference type="ARBA" id="ARBA00022989"/>
    </source>
</evidence>
<organism evidence="17 18">
    <name type="scientific">Latimeria chalumnae</name>
    <name type="common">Coelacanth</name>
    <dbReference type="NCBI Taxonomy" id="7897"/>
    <lineage>
        <taxon>Eukaryota</taxon>
        <taxon>Metazoa</taxon>
        <taxon>Chordata</taxon>
        <taxon>Craniata</taxon>
        <taxon>Vertebrata</taxon>
        <taxon>Euteleostomi</taxon>
        <taxon>Coelacanthiformes</taxon>
        <taxon>Coelacanthidae</taxon>
        <taxon>Latimeria</taxon>
    </lineage>
</organism>
<evidence type="ECO:0000256" key="11">
    <source>
        <dbReference type="ARBA" id="ARBA00023157"/>
    </source>
</evidence>
<evidence type="ECO:0000256" key="10">
    <source>
        <dbReference type="ARBA" id="ARBA00023136"/>
    </source>
</evidence>
<evidence type="ECO:0000313" key="17">
    <source>
        <dbReference type="Ensembl" id="ENSLACP00000004662.1"/>
    </source>
</evidence>
<evidence type="ECO:0000259" key="15">
    <source>
        <dbReference type="SMART" id="SM00013"/>
    </source>
</evidence>
<dbReference type="SUPFAM" id="SSF52058">
    <property type="entry name" value="L domain-like"/>
    <property type="match status" value="1"/>
</dbReference>
<keyword evidence="3" id="KW-1003">Cell membrane</keyword>
<keyword evidence="10 13" id="KW-0472">Membrane</keyword>
<evidence type="ECO:0000259" key="16">
    <source>
        <dbReference type="SMART" id="SM00082"/>
    </source>
</evidence>
<evidence type="ECO:0000256" key="7">
    <source>
        <dbReference type="ARBA" id="ARBA00022737"/>
    </source>
</evidence>
<keyword evidence="4" id="KW-0433">Leucine-rich repeat</keyword>
<dbReference type="STRING" id="7897.ENSLACP00000004662"/>
<dbReference type="PANTHER" id="PTHR24369:SF210">
    <property type="entry name" value="CHAOPTIN-RELATED"/>
    <property type="match status" value="1"/>
</dbReference>
<keyword evidence="12" id="KW-0407">Ion channel</keyword>
<dbReference type="SMART" id="SM00013">
    <property type="entry name" value="LRRNT"/>
    <property type="match status" value="1"/>
</dbReference>
<keyword evidence="2" id="KW-0813">Transport</keyword>